<dbReference type="Pfam" id="PF00181">
    <property type="entry name" value="Ribosomal_L2_N"/>
    <property type="match status" value="1"/>
</dbReference>
<dbReference type="InterPro" id="IPR022671">
    <property type="entry name" value="Ribosomal_uL2_CS"/>
</dbReference>
<keyword evidence="3 7" id="KW-0694">RNA-binding</keyword>
<evidence type="ECO:0000313" key="11">
    <source>
        <dbReference type="EMBL" id="CAB1129945.1"/>
    </source>
</evidence>
<dbReference type="GO" id="GO:0015934">
    <property type="term" value="C:large ribosomal subunit"/>
    <property type="evidence" value="ECO:0007669"/>
    <property type="project" value="InterPro"/>
</dbReference>
<organism evidence="11 12">
    <name type="scientific">Candidatus Hydrogenisulfobacillus filiaventi</name>
    <dbReference type="NCBI Taxonomy" id="2707344"/>
    <lineage>
        <taxon>Bacteria</taxon>
        <taxon>Bacillati</taxon>
        <taxon>Bacillota</taxon>
        <taxon>Clostridia</taxon>
        <taxon>Eubacteriales</taxon>
        <taxon>Clostridiales Family XVII. Incertae Sedis</taxon>
        <taxon>Candidatus Hydrogenisulfobacillus</taxon>
    </lineage>
</organism>
<dbReference type="InterPro" id="IPR022666">
    <property type="entry name" value="Ribosomal_uL2_RNA-bd_dom"/>
</dbReference>
<dbReference type="GO" id="GO:0016740">
    <property type="term" value="F:transferase activity"/>
    <property type="evidence" value="ECO:0007669"/>
    <property type="project" value="InterPro"/>
</dbReference>
<dbReference type="InterPro" id="IPR014726">
    <property type="entry name" value="Ribosomal_uL2_dom3"/>
</dbReference>
<evidence type="ECO:0000256" key="1">
    <source>
        <dbReference type="ARBA" id="ARBA00005636"/>
    </source>
</evidence>
<keyword evidence="5 7" id="KW-0687">Ribonucleoprotein</keyword>
<dbReference type="InterPro" id="IPR014722">
    <property type="entry name" value="Rib_uL2_dom2"/>
</dbReference>
<evidence type="ECO:0000256" key="7">
    <source>
        <dbReference type="HAMAP-Rule" id="MF_01320"/>
    </source>
</evidence>
<dbReference type="EMBL" id="LR778114">
    <property type="protein sequence ID" value="CAB1129945.1"/>
    <property type="molecule type" value="Genomic_DNA"/>
</dbReference>
<dbReference type="GO" id="GO:0003735">
    <property type="term" value="F:structural constituent of ribosome"/>
    <property type="evidence" value="ECO:0007669"/>
    <property type="project" value="InterPro"/>
</dbReference>
<dbReference type="SMART" id="SM01383">
    <property type="entry name" value="Ribosomal_L2"/>
    <property type="match status" value="1"/>
</dbReference>
<dbReference type="GO" id="GO:0002181">
    <property type="term" value="P:cytoplasmic translation"/>
    <property type="evidence" value="ECO:0007669"/>
    <property type="project" value="TreeGrafter"/>
</dbReference>
<dbReference type="PIRSF" id="PIRSF002158">
    <property type="entry name" value="Ribosomal_L2"/>
    <property type="match status" value="1"/>
</dbReference>
<name>A0A6F8ZJN5_9FIRM</name>
<evidence type="ECO:0000313" key="12">
    <source>
        <dbReference type="Proteomes" id="UP000503399"/>
    </source>
</evidence>
<dbReference type="InterPro" id="IPR002171">
    <property type="entry name" value="Ribosomal_uL2"/>
</dbReference>
<dbReference type="SUPFAM" id="SSF50249">
    <property type="entry name" value="Nucleic acid-binding proteins"/>
    <property type="match status" value="1"/>
</dbReference>
<feature type="domain" description="Large ribosomal subunit protein uL2 C-terminal" evidence="9">
    <location>
        <begin position="124"/>
        <end position="253"/>
    </location>
</feature>
<accession>A0A6F8ZJN5</accession>
<evidence type="ECO:0000256" key="6">
    <source>
        <dbReference type="ARBA" id="ARBA00035242"/>
    </source>
</evidence>
<dbReference type="PANTHER" id="PTHR13691">
    <property type="entry name" value="RIBOSOMAL PROTEIN L2"/>
    <property type="match status" value="1"/>
</dbReference>
<evidence type="ECO:0000256" key="8">
    <source>
        <dbReference type="SAM" id="MobiDB-lite"/>
    </source>
</evidence>
<dbReference type="SUPFAM" id="SSF50104">
    <property type="entry name" value="Translation proteins SH3-like domain"/>
    <property type="match status" value="1"/>
</dbReference>
<dbReference type="Gene3D" id="2.40.50.140">
    <property type="entry name" value="Nucleic acid-binding proteins"/>
    <property type="match status" value="1"/>
</dbReference>
<dbReference type="GO" id="GO:0019843">
    <property type="term" value="F:rRNA binding"/>
    <property type="evidence" value="ECO:0007669"/>
    <property type="project" value="UniProtKB-UniRule"/>
</dbReference>
<dbReference type="Gene3D" id="2.30.30.30">
    <property type="match status" value="1"/>
</dbReference>
<proteinExistence type="inferred from homology"/>
<evidence type="ECO:0000256" key="3">
    <source>
        <dbReference type="ARBA" id="ARBA00022884"/>
    </source>
</evidence>
<protein>
    <recommendedName>
        <fullName evidence="6 7">Large ribosomal subunit protein uL2</fullName>
    </recommendedName>
</protein>
<dbReference type="HAMAP" id="MF_01320_B">
    <property type="entry name" value="Ribosomal_uL2_B"/>
    <property type="match status" value="1"/>
</dbReference>
<comment type="subunit">
    <text evidence="7">Part of the 50S ribosomal subunit. Forms a bridge to the 30S subunit in the 70S ribosome.</text>
</comment>
<evidence type="ECO:0000256" key="4">
    <source>
        <dbReference type="ARBA" id="ARBA00022980"/>
    </source>
</evidence>
<dbReference type="PANTHER" id="PTHR13691:SF5">
    <property type="entry name" value="LARGE RIBOSOMAL SUBUNIT PROTEIN UL2M"/>
    <property type="match status" value="1"/>
</dbReference>
<dbReference type="Proteomes" id="UP000503399">
    <property type="component" value="Chromosome"/>
</dbReference>
<feature type="compositionally biased region" description="Basic residues" evidence="8">
    <location>
        <begin position="255"/>
        <end position="276"/>
    </location>
</feature>
<comment type="function">
    <text evidence="7">One of the primary rRNA binding proteins. Required for association of the 30S and 50S subunits to form the 70S ribosome, for tRNA binding and peptide bond formation. It has been suggested to have peptidyltransferase activity; this is somewhat controversial. Makes several contacts with the 16S rRNA in the 70S ribosome.</text>
</comment>
<dbReference type="InterPro" id="IPR008991">
    <property type="entry name" value="Translation_prot_SH3-like_sf"/>
</dbReference>
<dbReference type="FunFam" id="4.10.950.10:FF:000001">
    <property type="entry name" value="50S ribosomal protein L2"/>
    <property type="match status" value="1"/>
</dbReference>
<dbReference type="FunFam" id="2.40.50.140:FF:000003">
    <property type="entry name" value="50S ribosomal protein L2"/>
    <property type="match status" value="1"/>
</dbReference>
<keyword evidence="4 7" id="KW-0689">Ribosomal protein</keyword>
<evidence type="ECO:0000256" key="2">
    <source>
        <dbReference type="ARBA" id="ARBA00022730"/>
    </source>
</evidence>
<dbReference type="Pfam" id="PF03947">
    <property type="entry name" value="Ribosomal_L2_C"/>
    <property type="match status" value="1"/>
</dbReference>
<dbReference type="InterPro" id="IPR012340">
    <property type="entry name" value="NA-bd_OB-fold"/>
</dbReference>
<feature type="region of interest" description="Disordered" evidence="8">
    <location>
        <begin position="1"/>
        <end position="25"/>
    </location>
</feature>
<dbReference type="AlphaFoldDB" id="A0A6F8ZJN5"/>
<dbReference type="PROSITE" id="PS00467">
    <property type="entry name" value="RIBOSOMAL_L2"/>
    <property type="match status" value="1"/>
</dbReference>
<keyword evidence="2 7" id="KW-0699">rRNA-binding</keyword>
<dbReference type="InterPro" id="IPR022669">
    <property type="entry name" value="Ribosomal_uL2_C"/>
</dbReference>
<feature type="region of interest" description="Disordered" evidence="8">
    <location>
        <begin position="223"/>
        <end position="276"/>
    </location>
</feature>
<dbReference type="KEGG" id="hfv:R50_2448"/>
<evidence type="ECO:0000259" key="9">
    <source>
        <dbReference type="SMART" id="SM01382"/>
    </source>
</evidence>
<sequence>MGMRKMKPTSPGVRHAVLPDNRDITKKKPEKSLVVGLPRKAGRNNTGRITVRHRGGGNKRRYRLVDFKRRKEGVPAEVLAIEYDPFRTARIALIQYADGEKSYILAPLGLKVGDRVMAGPTADIKPGNALALGDIPVGTVVHNIELYPGGGGQLVRSAGAAAQLVAKEGKYALLRMPSGEMRKVLLTAKATVGQVGNIEHENVNLGKAGRRRWMGFRPTVRGAAMNPVDHPHGGGEGKAPVGRKHPMTPWGKPARGVKTRKRHKPSDRLIVRRRSK</sequence>
<dbReference type="Gene3D" id="4.10.950.10">
    <property type="entry name" value="Ribosomal protein L2, domain 3"/>
    <property type="match status" value="1"/>
</dbReference>
<evidence type="ECO:0000256" key="5">
    <source>
        <dbReference type="ARBA" id="ARBA00023274"/>
    </source>
</evidence>
<keyword evidence="12" id="KW-1185">Reference proteome</keyword>
<gene>
    <name evidence="7 11" type="primary">rplB</name>
    <name evidence="11" type="ORF">R50_2448</name>
</gene>
<dbReference type="SMART" id="SM01382">
    <property type="entry name" value="Ribosomal_L2_C"/>
    <property type="match status" value="1"/>
</dbReference>
<dbReference type="NCBIfam" id="TIGR01171">
    <property type="entry name" value="rplB_bact"/>
    <property type="match status" value="1"/>
</dbReference>
<dbReference type="FunFam" id="2.30.30.30:FF:000001">
    <property type="entry name" value="50S ribosomal protein L2"/>
    <property type="match status" value="1"/>
</dbReference>
<evidence type="ECO:0000259" key="10">
    <source>
        <dbReference type="SMART" id="SM01383"/>
    </source>
</evidence>
<comment type="similarity">
    <text evidence="1 7">Belongs to the universal ribosomal protein uL2 family.</text>
</comment>
<dbReference type="InterPro" id="IPR005880">
    <property type="entry name" value="Ribosomal_uL2_bac/org-type"/>
</dbReference>
<reference evidence="11 12" key="1">
    <citation type="submission" date="2020-02" db="EMBL/GenBank/DDBJ databases">
        <authorList>
            <person name="Hogendoorn C."/>
        </authorList>
    </citation>
    <scope>NUCLEOTIDE SEQUENCE [LARGE SCALE GENOMIC DNA]</scope>
    <source>
        <strain evidence="11">R501</strain>
    </source>
</reference>
<feature type="domain" description="Large ribosomal subunit protein uL2 RNA-binding" evidence="10">
    <location>
        <begin position="42"/>
        <end position="118"/>
    </location>
</feature>